<evidence type="ECO:0000256" key="8">
    <source>
        <dbReference type="ARBA" id="ARBA00023273"/>
    </source>
</evidence>
<name>A0AAV0AB65_PHORO</name>
<evidence type="ECO:0000256" key="4">
    <source>
        <dbReference type="ARBA" id="ARBA00022490"/>
    </source>
</evidence>
<dbReference type="InterPro" id="IPR011989">
    <property type="entry name" value="ARM-like"/>
</dbReference>
<feature type="region of interest" description="Disordered" evidence="12">
    <location>
        <begin position="308"/>
        <end position="329"/>
    </location>
</feature>
<dbReference type="GO" id="GO:0005814">
    <property type="term" value="C:centriole"/>
    <property type="evidence" value="ECO:0007669"/>
    <property type="project" value="UniProtKB-SubCell"/>
</dbReference>
<dbReference type="PANTHER" id="PTHR13371:SF0">
    <property type="entry name" value="CENTROSOMAL PROTEIN OF 104 KDA"/>
    <property type="match status" value="1"/>
</dbReference>
<evidence type="ECO:0000313" key="15">
    <source>
        <dbReference type="Proteomes" id="UP001152836"/>
    </source>
</evidence>
<feature type="compositionally biased region" description="Basic and acidic residues" evidence="12">
    <location>
        <begin position="685"/>
        <end position="703"/>
    </location>
</feature>
<dbReference type="InterPro" id="IPR034085">
    <property type="entry name" value="TOG"/>
</dbReference>
<comment type="function">
    <text evidence="9">Required for ciliogenesis and for structural integrity at the ciliary tip.</text>
</comment>
<feature type="compositionally biased region" description="Basic and acidic residues" evidence="12">
    <location>
        <begin position="715"/>
        <end position="740"/>
    </location>
</feature>
<evidence type="ECO:0000256" key="7">
    <source>
        <dbReference type="ARBA" id="ARBA00023212"/>
    </source>
</evidence>
<evidence type="ECO:0000256" key="12">
    <source>
        <dbReference type="SAM" id="MobiDB-lite"/>
    </source>
</evidence>
<dbReference type="GO" id="GO:0000922">
    <property type="term" value="C:spindle pole"/>
    <property type="evidence" value="ECO:0007669"/>
    <property type="project" value="UniProtKB-SubCell"/>
</dbReference>
<dbReference type="Gene3D" id="3.30.40.10">
    <property type="entry name" value="Zinc/RING finger domain, C3HC4 (zinc finger)"/>
    <property type="match status" value="1"/>
</dbReference>
<dbReference type="SUPFAM" id="SSF49785">
    <property type="entry name" value="Galactose-binding domain-like"/>
    <property type="match status" value="1"/>
</dbReference>
<evidence type="ECO:0000256" key="11">
    <source>
        <dbReference type="ARBA" id="ARBA00068547"/>
    </source>
</evidence>
<dbReference type="InterPro" id="IPR013083">
    <property type="entry name" value="Znf_RING/FYVE/PHD"/>
</dbReference>
<evidence type="ECO:0000256" key="5">
    <source>
        <dbReference type="ARBA" id="ARBA00022737"/>
    </source>
</evidence>
<feature type="region of interest" description="Disordered" evidence="12">
    <location>
        <begin position="685"/>
        <end position="747"/>
    </location>
</feature>
<dbReference type="AlphaFoldDB" id="A0AAV0AB65"/>
<dbReference type="Pfam" id="PF21040">
    <property type="entry name" value="CEP104-like_TOG"/>
    <property type="match status" value="1"/>
</dbReference>
<evidence type="ECO:0000313" key="14">
    <source>
        <dbReference type="EMBL" id="CAH7447986.1"/>
    </source>
</evidence>
<dbReference type="InterPro" id="IPR048739">
    <property type="entry name" value="CEP104_N"/>
</dbReference>
<evidence type="ECO:0000256" key="3">
    <source>
        <dbReference type="ARBA" id="ARBA00004647"/>
    </source>
</evidence>
<dbReference type="InterPro" id="IPR052607">
    <property type="entry name" value="CEP104-like"/>
</dbReference>
<feature type="region of interest" description="Disordered" evidence="12">
    <location>
        <begin position="352"/>
        <end position="426"/>
    </location>
</feature>
<evidence type="ECO:0000256" key="6">
    <source>
        <dbReference type="ARBA" id="ARBA00023054"/>
    </source>
</evidence>
<comment type="subunit">
    <text evidence="10">Interacts with CCP110 and CEP97. Interacts with ARMC9, TOGARAM1, CCDC66 and CSPP1.</text>
</comment>
<dbReference type="FunFam" id="1.25.10.10:FF:000200">
    <property type="entry name" value="Centrosomal protein of 104 kDa"/>
    <property type="match status" value="1"/>
</dbReference>
<keyword evidence="7" id="KW-0206">Cytoskeleton</keyword>
<dbReference type="Proteomes" id="UP001152836">
    <property type="component" value="Unassembled WGS sequence"/>
</dbReference>
<gene>
    <name evidence="14" type="primary">Cep104</name>
    <name evidence="14" type="ORF">PHOROB_LOCUS17291</name>
</gene>
<protein>
    <recommendedName>
        <fullName evidence="11">Centrosomal protein of 104 kDa</fullName>
    </recommendedName>
</protein>
<dbReference type="EMBL" id="CALSGD010001630">
    <property type="protein sequence ID" value="CAH7447986.1"/>
    <property type="molecule type" value="Genomic_DNA"/>
</dbReference>
<dbReference type="InterPro" id="IPR008979">
    <property type="entry name" value="Galactose-bd-like_sf"/>
</dbReference>
<evidence type="ECO:0000256" key="9">
    <source>
        <dbReference type="ARBA" id="ARBA00059645"/>
    </source>
</evidence>
<keyword evidence="4" id="KW-0963">Cytoplasm</keyword>
<feature type="compositionally biased region" description="Basic and acidic residues" evidence="12">
    <location>
        <begin position="402"/>
        <end position="413"/>
    </location>
</feature>
<keyword evidence="15" id="KW-1185">Reference proteome</keyword>
<reference evidence="14" key="1">
    <citation type="submission" date="2022-06" db="EMBL/GenBank/DDBJ databases">
        <authorList>
            <person name="Andreotti S."/>
            <person name="Wyler E."/>
        </authorList>
    </citation>
    <scope>NUCLEOTIDE SEQUENCE</scope>
</reference>
<dbReference type="Gene3D" id="1.25.10.10">
    <property type="entry name" value="Leucine-rich Repeat Variant"/>
    <property type="match status" value="1"/>
</dbReference>
<keyword evidence="5" id="KW-0677">Repeat</keyword>
<evidence type="ECO:0000256" key="1">
    <source>
        <dbReference type="ARBA" id="ARBA00004114"/>
    </source>
</evidence>
<dbReference type="RefSeq" id="XP_051029780.1">
    <property type="nucleotide sequence ID" value="XM_051173823.1"/>
</dbReference>
<sequence>MPHKIGFVVVSSSGHEDGFSARELMIHAPTVSGWRSPKFCQFPQEIVLQMVERCRIRKLQLLAHQYMISSKVEFYISESLPEYLVPYQGERFRRLGYVSLCDNEKTGCKARELKSVYVDAVGQFLKLIFHQNHANKYNIYNQVALVAINIIGDPADFGDESNITSREKLIDHYLGHSPHNEDPALEGTFAGRSDYISPLDDLAFDMYQDPEVAQIIRRLDEKKRDAVKKERYDHAKKLKQAIADLQKVGERLGRYEVEKRCAVEKEDYDLAKEKKLQMARYRAQVYEQLELHGLLQGEPEMQRPFALPLQPLASPSSPQHWKAVSSLPRTEELLTEDTLAGPALQEKPLASTLASSPRHSAVDQSPPAAGPAPRSHVDALPYDERPLPITRKQLGEASAEPAMREADSSDVRRQGVSGEPEPLTEKALREASSAIDTLGEALVAGAYSKTWSCREDALLALYKKLMEMPVGTQKEDLKNMLRASIFLIRRATKDIVISVFQASLKLLKMIITQFIPKHKLSKLETTHCVDRTVPLLLARTGDSSARLRILALNFIQEMALFKDVKSLQLIPSYLVQPLKANASIHLAMSQADLLARLLRDLGTENSGFTVDSVMKFALSALEHKVYEVRETAVRIILDMYRQHPALTLEHLPPEDSNTRRSLLYKAIFEGFAKIDGRPTEAEVRAQKRAATKEAEKQKKEEMKALQGQLAALRESQAEAQEKEDDAVKLKNQDPQERRAALPDSPESPDNHYLDNLCIFCGERNESFTEEGLDLHYWKYCLMLARCDHCRQVVEISSLTEHLLTECDKRDGFGKCHRCSEAVPKEELPRHIKAKECNPAKSEKVANRCPLCHENFAPGEEAWKAHLMGPAGCTMNLRKTHVLYKATAPQQGKGPAASKSGTSGPKVGSKIPTPKGGLSKSSSRTYTRR</sequence>
<comment type="caution">
    <text evidence="14">The sequence shown here is derived from an EMBL/GenBank/DDBJ whole genome shotgun (WGS) entry which is preliminary data.</text>
</comment>
<dbReference type="GeneID" id="127213424"/>
<dbReference type="Pfam" id="PF21039">
    <property type="entry name" value="CEP104_ZnF"/>
    <property type="match status" value="1"/>
</dbReference>
<dbReference type="GO" id="GO:0005929">
    <property type="term" value="C:cilium"/>
    <property type="evidence" value="ECO:0007669"/>
    <property type="project" value="UniProtKB-SubCell"/>
</dbReference>
<dbReference type="SMART" id="SM01349">
    <property type="entry name" value="TOG"/>
    <property type="match status" value="1"/>
</dbReference>
<keyword evidence="8" id="KW-0966">Cell projection</keyword>
<dbReference type="SUPFAM" id="SSF48371">
    <property type="entry name" value="ARM repeat"/>
    <property type="match status" value="1"/>
</dbReference>
<dbReference type="KEGG" id="prob:127213424"/>
<evidence type="ECO:0000256" key="10">
    <source>
        <dbReference type="ARBA" id="ARBA00065345"/>
    </source>
</evidence>
<keyword evidence="6" id="KW-0175">Coiled coil</keyword>
<evidence type="ECO:0000259" key="13">
    <source>
        <dbReference type="SMART" id="SM01349"/>
    </source>
</evidence>
<feature type="compositionally biased region" description="Polar residues" evidence="12">
    <location>
        <begin position="918"/>
        <end position="928"/>
    </location>
</feature>
<dbReference type="InterPro" id="IPR016024">
    <property type="entry name" value="ARM-type_fold"/>
</dbReference>
<proteinExistence type="predicted"/>
<comment type="subcellular location">
    <subcellularLocation>
        <location evidence="2">Cell projection</location>
        <location evidence="2">Cilium</location>
    </subcellularLocation>
    <subcellularLocation>
        <location evidence="1">Cytoplasm</location>
        <location evidence="1">Cytoskeleton</location>
        <location evidence="1">Microtubule organizing center</location>
        <location evidence="1">Centrosome</location>
        <location evidence="1">Centriole</location>
    </subcellularLocation>
    <subcellularLocation>
        <location evidence="3">Cytoplasm</location>
        <location evidence="3">Cytoskeleton</location>
        <location evidence="3">Spindle pole</location>
    </subcellularLocation>
</comment>
<accession>A0AAV0AB65</accession>
<dbReference type="PANTHER" id="PTHR13371">
    <property type="entry name" value="GLYCINE-, GLUTAMATE-, THIENYLCYCLOHEXYLPIPERIDINE-BINDING PROTEIN"/>
    <property type="match status" value="1"/>
</dbReference>
<dbReference type="Pfam" id="PF21038">
    <property type="entry name" value="CEP104_N"/>
    <property type="match status" value="1"/>
</dbReference>
<feature type="region of interest" description="Disordered" evidence="12">
    <location>
        <begin position="887"/>
        <end position="928"/>
    </location>
</feature>
<dbReference type="InterPro" id="IPR048738">
    <property type="entry name" value="CEP104_Znf"/>
</dbReference>
<dbReference type="CTD" id="9731"/>
<feature type="domain" description="TOG" evidence="13">
    <location>
        <begin position="427"/>
        <end position="680"/>
    </location>
</feature>
<organism evidence="14 15">
    <name type="scientific">Phodopus roborovskii</name>
    <name type="common">Roborovski's desert hamster</name>
    <name type="synonym">Cricetulus roborovskii</name>
    <dbReference type="NCBI Taxonomy" id="109678"/>
    <lineage>
        <taxon>Eukaryota</taxon>
        <taxon>Metazoa</taxon>
        <taxon>Chordata</taxon>
        <taxon>Craniata</taxon>
        <taxon>Vertebrata</taxon>
        <taxon>Euteleostomi</taxon>
        <taxon>Mammalia</taxon>
        <taxon>Eutheria</taxon>
        <taxon>Euarchontoglires</taxon>
        <taxon>Glires</taxon>
        <taxon>Rodentia</taxon>
        <taxon>Myomorpha</taxon>
        <taxon>Muroidea</taxon>
        <taxon>Cricetidae</taxon>
        <taxon>Cricetinae</taxon>
        <taxon>Phodopus</taxon>
    </lineage>
</organism>
<feature type="compositionally biased region" description="Low complexity" evidence="12">
    <location>
        <begin position="308"/>
        <end position="319"/>
    </location>
</feature>
<evidence type="ECO:0000256" key="2">
    <source>
        <dbReference type="ARBA" id="ARBA00004138"/>
    </source>
</evidence>